<evidence type="ECO:0000256" key="5">
    <source>
        <dbReference type="ARBA" id="ARBA00022927"/>
    </source>
</evidence>
<evidence type="ECO:0000256" key="6">
    <source>
        <dbReference type="ARBA" id="ARBA00025010"/>
    </source>
</evidence>
<organism evidence="11 12">
    <name type="scientific">Popillia japonica</name>
    <name type="common">Japanese beetle</name>
    <dbReference type="NCBI Taxonomy" id="7064"/>
    <lineage>
        <taxon>Eukaryota</taxon>
        <taxon>Metazoa</taxon>
        <taxon>Ecdysozoa</taxon>
        <taxon>Arthropoda</taxon>
        <taxon>Hexapoda</taxon>
        <taxon>Insecta</taxon>
        <taxon>Pterygota</taxon>
        <taxon>Neoptera</taxon>
        <taxon>Endopterygota</taxon>
        <taxon>Coleoptera</taxon>
        <taxon>Polyphaga</taxon>
        <taxon>Scarabaeiformia</taxon>
        <taxon>Scarabaeidae</taxon>
        <taxon>Rutelinae</taxon>
        <taxon>Popillia</taxon>
    </lineage>
</organism>
<evidence type="ECO:0000256" key="7">
    <source>
        <dbReference type="PROSITE-ProRule" id="PRU00646"/>
    </source>
</evidence>
<comment type="subcellular location">
    <subcellularLocation>
        <location evidence="1">Late endosome membrane</location>
        <topology evidence="1">Peripheral membrane protein</topology>
    </subcellularLocation>
</comment>
<keyword evidence="12" id="KW-1185">Reference proteome</keyword>
<dbReference type="CDD" id="cd11685">
    <property type="entry name" value="UEV_TSG101-like"/>
    <property type="match status" value="1"/>
</dbReference>
<evidence type="ECO:0000256" key="1">
    <source>
        <dbReference type="ARBA" id="ARBA00004633"/>
    </source>
</evidence>
<keyword evidence="5 7" id="KW-0653">Protein transport</keyword>
<feature type="compositionally biased region" description="Polar residues" evidence="9">
    <location>
        <begin position="132"/>
        <end position="142"/>
    </location>
</feature>
<evidence type="ECO:0000256" key="3">
    <source>
        <dbReference type="ARBA" id="ARBA00022448"/>
    </source>
</evidence>
<accession>A0AAW1L7T6</accession>
<dbReference type="GO" id="GO:0006623">
    <property type="term" value="P:protein targeting to vacuole"/>
    <property type="evidence" value="ECO:0007669"/>
    <property type="project" value="TreeGrafter"/>
</dbReference>
<evidence type="ECO:0000313" key="11">
    <source>
        <dbReference type="EMBL" id="KAK9729933.1"/>
    </source>
</evidence>
<dbReference type="Proteomes" id="UP001458880">
    <property type="component" value="Unassembled WGS sequence"/>
</dbReference>
<gene>
    <name evidence="11" type="ORF">QE152_g15612</name>
</gene>
<keyword evidence="3 7" id="KW-0813">Transport</keyword>
<dbReference type="GO" id="GO:0031902">
    <property type="term" value="C:late endosome membrane"/>
    <property type="evidence" value="ECO:0007669"/>
    <property type="project" value="UniProtKB-SubCell"/>
</dbReference>
<evidence type="ECO:0000256" key="2">
    <source>
        <dbReference type="ARBA" id="ARBA00007617"/>
    </source>
</evidence>
<feature type="coiled-coil region" evidence="8">
    <location>
        <begin position="226"/>
        <end position="253"/>
    </location>
</feature>
<dbReference type="InterPro" id="IPR016135">
    <property type="entry name" value="UBQ-conjugating_enzyme/RWD"/>
</dbReference>
<comment type="function">
    <text evidence="6">Component of the ESCRT-I complex, a regulator of vesicular trafficking process. Required for the sorting of endocytic ubiquitinated cargos into multivesicular bodies. May be involved in cell growth and differentiation.</text>
</comment>
<dbReference type="SUPFAM" id="SSF140111">
    <property type="entry name" value="Endosomal sorting complex assembly domain"/>
    <property type="match status" value="1"/>
</dbReference>
<dbReference type="EMBL" id="JASPKY010000155">
    <property type="protein sequence ID" value="KAK9729933.1"/>
    <property type="molecule type" value="Genomic_DNA"/>
</dbReference>
<protein>
    <submittedName>
        <fullName evidence="11">Modifier of rudimentary (Mod(R)) protein</fullName>
    </submittedName>
</protein>
<dbReference type="InterPro" id="IPR029012">
    <property type="entry name" value="Helix_hairpin_bin_sf"/>
</dbReference>
<proteinExistence type="inferred from homology"/>
<feature type="domain" description="VPS37 C-terminal" evidence="10">
    <location>
        <begin position="259"/>
        <end position="345"/>
    </location>
</feature>
<dbReference type="InterPro" id="IPR009851">
    <property type="entry name" value="Mod_r"/>
</dbReference>
<evidence type="ECO:0000256" key="9">
    <source>
        <dbReference type="SAM" id="MobiDB-lite"/>
    </source>
</evidence>
<dbReference type="PROSITE" id="PS51314">
    <property type="entry name" value="VPS37_C"/>
    <property type="match status" value="1"/>
</dbReference>
<dbReference type="PANTHER" id="PTHR13678">
    <property type="entry name" value="VACUOLAR PROTEIN SORTING-ASSOCIATED PROTEIN 37"/>
    <property type="match status" value="1"/>
</dbReference>
<keyword evidence="8" id="KW-0175">Coiled coil</keyword>
<dbReference type="Gene3D" id="1.10.287.660">
    <property type="entry name" value="Helix hairpin bin"/>
    <property type="match status" value="1"/>
</dbReference>
<dbReference type="Pfam" id="PF07200">
    <property type="entry name" value="Mod_r"/>
    <property type="match status" value="1"/>
</dbReference>
<dbReference type="InterPro" id="IPR037202">
    <property type="entry name" value="ESCRT_assembly_dom"/>
</dbReference>
<dbReference type="GO" id="GO:0006612">
    <property type="term" value="P:protein targeting to membrane"/>
    <property type="evidence" value="ECO:0007669"/>
    <property type="project" value="TreeGrafter"/>
</dbReference>
<dbReference type="GO" id="GO:0000813">
    <property type="term" value="C:ESCRT I complex"/>
    <property type="evidence" value="ECO:0007669"/>
    <property type="project" value="TreeGrafter"/>
</dbReference>
<evidence type="ECO:0000259" key="10">
    <source>
        <dbReference type="PROSITE" id="PS51314"/>
    </source>
</evidence>
<keyword evidence="4" id="KW-0967">Endosome</keyword>
<dbReference type="AlphaFoldDB" id="A0AAW1L7T6"/>
<feature type="region of interest" description="Disordered" evidence="9">
    <location>
        <begin position="125"/>
        <end position="164"/>
    </location>
</feature>
<comment type="similarity">
    <text evidence="2">Belongs to the VPS37 family.</text>
</comment>
<dbReference type="GO" id="GO:0043162">
    <property type="term" value="P:ubiquitin-dependent protein catabolic process via the multivesicular body sorting pathway"/>
    <property type="evidence" value="ECO:0007669"/>
    <property type="project" value="TreeGrafter"/>
</dbReference>
<comment type="caution">
    <text evidence="11">The sequence shown here is derived from an EMBL/GenBank/DDBJ whole genome shotgun (WGS) entry which is preliminary data.</text>
</comment>
<evidence type="ECO:0000256" key="8">
    <source>
        <dbReference type="SAM" id="Coils"/>
    </source>
</evidence>
<evidence type="ECO:0000256" key="4">
    <source>
        <dbReference type="ARBA" id="ARBA00022753"/>
    </source>
</evidence>
<name>A0AAW1L7T6_POPJA</name>
<sequence length="345" mass="39761">MLSRIYRSELEIRKRQIDTLKVFNDNVTEVKEGSEYQIQFHSGVHNLVLIVSLTKDFPNEKPILKVSPVIIHPWVNSEGEVLSAPGLLNFTIYSDLGRVVQAIIREFERTPPPLATIIREFERTPPPLASEQRINNTTSPTGSKRDSDNMGRISPNYPSSYLNRQSFSPPQATSVFQTFTFPELNTYSLEDLQFLNESEERRGEFLENLQQMHDMNKTLDDMILLVEELADLNLSKEKQLEDLEQDIELRIQEVTKLAFENERLNITFQNLSEKYSPENIKDQLKLAAEKSEAESEKIADVFLKGGMDVDKFVNLYIQSRTLTQTRKTKEEKLSQQLQSLKKAGF</sequence>
<evidence type="ECO:0000313" key="12">
    <source>
        <dbReference type="Proteomes" id="UP001458880"/>
    </source>
</evidence>
<dbReference type="PANTHER" id="PTHR13678:SF25">
    <property type="entry name" value="EG:115C2.5 PROTEIN"/>
    <property type="match status" value="1"/>
</dbReference>
<dbReference type="SUPFAM" id="SSF54495">
    <property type="entry name" value="UBC-like"/>
    <property type="match status" value="1"/>
</dbReference>
<reference evidence="11 12" key="1">
    <citation type="journal article" date="2024" name="BMC Genomics">
        <title>De novo assembly and annotation of Popillia japonica's genome with initial clues to its potential as an invasive pest.</title>
        <authorList>
            <person name="Cucini C."/>
            <person name="Boschi S."/>
            <person name="Funari R."/>
            <person name="Cardaioli E."/>
            <person name="Iannotti N."/>
            <person name="Marturano G."/>
            <person name="Paoli F."/>
            <person name="Bruttini M."/>
            <person name="Carapelli A."/>
            <person name="Frati F."/>
            <person name="Nardi F."/>
        </authorList>
    </citation>
    <scope>NUCLEOTIDE SEQUENCE [LARGE SCALE GENOMIC DNA]</scope>
    <source>
        <strain evidence="11">DMR45628</strain>
    </source>
</reference>